<evidence type="ECO:0000256" key="1">
    <source>
        <dbReference type="SAM" id="MobiDB-lite"/>
    </source>
</evidence>
<comment type="caution">
    <text evidence="2">The sequence shown here is derived from an EMBL/GenBank/DDBJ whole genome shotgun (WGS) entry which is preliminary data.</text>
</comment>
<dbReference type="Proteomes" id="UP000600918">
    <property type="component" value="Unassembled WGS sequence"/>
</dbReference>
<gene>
    <name evidence="2" type="ORF">H0235_006104</name>
</gene>
<name>A0A834UBW6_VESPE</name>
<dbReference type="AlphaFoldDB" id="A0A834UBW6"/>
<organism evidence="2 3">
    <name type="scientific">Vespula pensylvanica</name>
    <name type="common">Western yellow jacket</name>
    <name type="synonym">Wasp</name>
    <dbReference type="NCBI Taxonomy" id="30213"/>
    <lineage>
        <taxon>Eukaryota</taxon>
        <taxon>Metazoa</taxon>
        <taxon>Ecdysozoa</taxon>
        <taxon>Arthropoda</taxon>
        <taxon>Hexapoda</taxon>
        <taxon>Insecta</taxon>
        <taxon>Pterygota</taxon>
        <taxon>Neoptera</taxon>
        <taxon>Endopterygota</taxon>
        <taxon>Hymenoptera</taxon>
        <taxon>Apocrita</taxon>
        <taxon>Aculeata</taxon>
        <taxon>Vespoidea</taxon>
        <taxon>Vespidae</taxon>
        <taxon>Vespinae</taxon>
        <taxon>Vespula</taxon>
    </lineage>
</organism>
<protein>
    <submittedName>
        <fullName evidence="2">Uncharacterized protein</fullName>
    </submittedName>
</protein>
<proteinExistence type="predicted"/>
<keyword evidence="3" id="KW-1185">Reference proteome</keyword>
<feature type="region of interest" description="Disordered" evidence="1">
    <location>
        <begin position="45"/>
        <end position="93"/>
    </location>
</feature>
<sequence length="93" mass="10166">MPENDFATCLVLPPHQLHYRKGNDHRSLWIVSEIPVNIVSVTERPESRRTNKHGRAAATDGRRVRKEGGGRGIRWNGDGVVVGGGTSGRGVGR</sequence>
<evidence type="ECO:0000313" key="2">
    <source>
        <dbReference type="EMBL" id="KAF7429706.1"/>
    </source>
</evidence>
<evidence type="ECO:0000313" key="3">
    <source>
        <dbReference type="Proteomes" id="UP000600918"/>
    </source>
</evidence>
<reference evidence="2" key="1">
    <citation type="journal article" date="2020" name="G3 (Bethesda)">
        <title>High-Quality Assemblies for Three Invasive Social Wasps from the &lt;i&gt;Vespula&lt;/i&gt; Genus.</title>
        <authorList>
            <person name="Harrop T.W.R."/>
            <person name="Guhlin J."/>
            <person name="McLaughlin G.M."/>
            <person name="Permina E."/>
            <person name="Stockwell P."/>
            <person name="Gilligan J."/>
            <person name="Le Lec M.F."/>
            <person name="Gruber M.A.M."/>
            <person name="Quinn O."/>
            <person name="Lovegrove M."/>
            <person name="Duncan E.J."/>
            <person name="Remnant E.J."/>
            <person name="Van Eeckhoven J."/>
            <person name="Graham B."/>
            <person name="Knapp R.A."/>
            <person name="Langford K.W."/>
            <person name="Kronenberg Z."/>
            <person name="Press M.O."/>
            <person name="Eacker S.M."/>
            <person name="Wilson-Rankin E.E."/>
            <person name="Purcell J."/>
            <person name="Lester P.J."/>
            <person name="Dearden P.K."/>
        </authorList>
    </citation>
    <scope>NUCLEOTIDE SEQUENCE</scope>
    <source>
        <strain evidence="2">Volc-1</strain>
    </source>
</reference>
<dbReference type="EMBL" id="JACSDY010000004">
    <property type="protein sequence ID" value="KAF7429706.1"/>
    <property type="molecule type" value="Genomic_DNA"/>
</dbReference>
<feature type="compositionally biased region" description="Basic and acidic residues" evidence="1">
    <location>
        <begin position="60"/>
        <end position="69"/>
    </location>
</feature>
<accession>A0A834UBW6</accession>
<feature type="compositionally biased region" description="Gly residues" evidence="1">
    <location>
        <begin position="80"/>
        <end position="93"/>
    </location>
</feature>